<reference evidence="7" key="1">
    <citation type="submission" date="2021-11" db="EMBL/GenBank/DDBJ databases">
        <authorList>
            <person name="Herlambang A."/>
            <person name="Guo Y."/>
            <person name="Takashima Y."/>
            <person name="Nishizawa T."/>
        </authorList>
    </citation>
    <scope>NUCLEOTIDE SEQUENCE</scope>
    <source>
        <strain evidence="7">E1425</strain>
    </source>
</reference>
<comment type="subcellular location">
    <subcellularLocation>
        <location evidence="1">Membrane</location>
        <topology evidence="1">Single-pass membrane protein</topology>
    </subcellularLocation>
</comment>
<evidence type="ECO:0000256" key="1">
    <source>
        <dbReference type="ARBA" id="ARBA00004167"/>
    </source>
</evidence>
<keyword evidence="2 6" id="KW-0812">Transmembrane</keyword>
<dbReference type="PANTHER" id="PTHR15549:SF6">
    <property type="entry name" value="MID2 DOMAIN-CONTAINING PROTEIN"/>
    <property type="match status" value="1"/>
</dbReference>
<feature type="transmembrane region" description="Helical" evidence="6">
    <location>
        <begin position="74"/>
        <end position="96"/>
    </location>
</feature>
<name>A0A9P3LS39_9FUNG</name>
<accession>A0A9P3LS39</accession>
<reference evidence="7" key="2">
    <citation type="journal article" date="2022" name="Microbiol. Resour. Announc.">
        <title>Whole-Genome Sequence of Entomortierella parvispora E1425, a Mucoromycotan Fungus Associated with Burkholderiaceae-Related Endosymbiotic Bacteria.</title>
        <authorList>
            <person name="Herlambang A."/>
            <person name="Guo Y."/>
            <person name="Takashima Y."/>
            <person name="Narisawa K."/>
            <person name="Ohta H."/>
            <person name="Nishizawa T."/>
        </authorList>
    </citation>
    <scope>NUCLEOTIDE SEQUENCE</scope>
    <source>
        <strain evidence="7">E1425</strain>
    </source>
</reference>
<feature type="compositionally biased region" description="Polar residues" evidence="5">
    <location>
        <begin position="158"/>
        <end position="175"/>
    </location>
</feature>
<evidence type="ECO:0000256" key="6">
    <source>
        <dbReference type="SAM" id="Phobius"/>
    </source>
</evidence>
<keyword evidence="3 6" id="KW-1133">Transmembrane helix</keyword>
<feature type="compositionally biased region" description="Low complexity" evidence="5">
    <location>
        <begin position="384"/>
        <end position="395"/>
    </location>
</feature>
<keyword evidence="8" id="KW-1185">Reference proteome</keyword>
<proteinExistence type="predicted"/>
<feature type="region of interest" description="Disordered" evidence="5">
    <location>
        <begin position="375"/>
        <end position="403"/>
    </location>
</feature>
<comment type="caution">
    <text evidence="7">The sequence shown here is derived from an EMBL/GenBank/DDBJ whole genome shotgun (WGS) entry which is preliminary data.</text>
</comment>
<feature type="compositionally biased region" description="Polar residues" evidence="5">
    <location>
        <begin position="257"/>
        <end position="272"/>
    </location>
</feature>
<protein>
    <submittedName>
        <fullName evidence="7">Uncharacterized protein</fullName>
    </submittedName>
</protein>
<evidence type="ECO:0000256" key="4">
    <source>
        <dbReference type="ARBA" id="ARBA00023136"/>
    </source>
</evidence>
<dbReference type="GO" id="GO:0071944">
    <property type="term" value="C:cell periphery"/>
    <property type="evidence" value="ECO:0007669"/>
    <property type="project" value="UniProtKB-ARBA"/>
</dbReference>
<evidence type="ECO:0000256" key="5">
    <source>
        <dbReference type="SAM" id="MobiDB-lite"/>
    </source>
</evidence>
<sequence>MASPSPSPAPAQASPATCPPSSHTCAPACASGYMCMQTVISGLGQCPVSSCIKQDADPAAGNGTDPTTSSSKSIVGPIVGGIVGLVVIGALVIFIIRRRRRQRLRMFHSSSVMLDQDDYLESFSKRWHGSTGSELEGHKDVIRIAYIPSMISEHSLNIAESSPRQEASKSPFSNLQDEDRKKHDSAILDEAVVMGVTTKATAQVMKLNNLKQTKSDLIQRSNTLHSSNSIKRSKSQRRLEAASAGGKTRQRVRSPLGESNSASDSEQDNGSASDRETTARHVATTRRQSKTDKEHDNPFMTEEELISFEPSSTPKSTTSNRSSNPFLSASEYSTSSTMVGGATEPVFTSMAISLAGDDLISSPISDMMSANLRPWTSGSSTGMRDSTFSTASDSRSSTRGDGEEIMIFWDGHRDSKASNL</sequence>
<evidence type="ECO:0000256" key="2">
    <source>
        <dbReference type="ARBA" id="ARBA00022692"/>
    </source>
</evidence>
<evidence type="ECO:0000256" key="3">
    <source>
        <dbReference type="ARBA" id="ARBA00022989"/>
    </source>
</evidence>
<dbReference type="EMBL" id="BQFW01000002">
    <property type="protein sequence ID" value="GJJ68636.1"/>
    <property type="molecule type" value="Genomic_DNA"/>
</dbReference>
<feature type="region of interest" description="Disordered" evidence="5">
    <location>
        <begin position="158"/>
        <end position="181"/>
    </location>
</feature>
<feature type="compositionally biased region" description="Polar residues" evidence="5">
    <location>
        <begin position="309"/>
        <end position="326"/>
    </location>
</feature>
<evidence type="ECO:0000313" key="7">
    <source>
        <dbReference type="EMBL" id="GJJ68636.1"/>
    </source>
</evidence>
<feature type="region of interest" description="Disordered" evidence="5">
    <location>
        <begin position="307"/>
        <end position="326"/>
    </location>
</feature>
<keyword evidence="4 6" id="KW-0472">Membrane</keyword>
<organism evidence="7 8">
    <name type="scientific">Entomortierella parvispora</name>
    <dbReference type="NCBI Taxonomy" id="205924"/>
    <lineage>
        <taxon>Eukaryota</taxon>
        <taxon>Fungi</taxon>
        <taxon>Fungi incertae sedis</taxon>
        <taxon>Mucoromycota</taxon>
        <taxon>Mortierellomycotina</taxon>
        <taxon>Mortierellomycetes</taxon>
        <taxon>Mortierellales</taxon>
        <taxon>Mortierellaceae</taxon>
        <taxon>Entomortierella</taxon>
    </lineage>
</organism>
<dbReference type="InterPro" id="IPR051694">
    <property type="entry name" value="Immunoregulatory_rcpt-like"/>
</dbReference>
<feature type="region of interest" description="Disordered" evidence="5">
    <location>
        <begin position="218"/>
        <end position="301"/>
    </location>
</feature>
<dbReference type="PANTHER" id="PTHR15549">
    <property type="entry name" value="PAIRED IMMUNOGLOBULIN-LIKE TYPE 2 RECEPTOR"/>
    <property type="match status" value="1"/>
</dbReference>
<dbReference type="OrthoDB" id="2443325at2759"/>
<gene>
    <name evidence="7" type="ORF">EMPS_00982</name>
</gene>
<dbReference type="GO" id="GO:0016020">
    <property type="term" value="C:membrane"/>
    <property type="evidence" value="ECO:0007669"/>
    <property type="project" value="UniProtKB-SubCell"/>
</dbReference>
<dbReference type="AlphaFoldDB" id="A0A9P3LS39"/>
<evidence type="ECO:0000313" key="8">
    <source>
        <dbReference type="Proteomes" id="UP000827284"/>
    </source>
</evidence>
<dbReference type="Proteomes" id="UP000827284">
    <property type="component" value="Unassembled WGS sequence"/>
</dbReference>
<feature type="compositionally biased region" description="Polar residues" evidence="5">
    <location>
        <begin position="218"/>
        <end position="230"/>
    </location>
</feature>